<reference evidence="9" key="2">
    <citation type="journal article" date="2023" name="IMA Fungus">
        <title>Comparative genomic study of the Penicillium genus elucidates a diverse pangenome and 15 lateral gene transfer events.</title>
        <authorList>
            <person name="Petersen C."/>
            <person name="Sorensen T."/>
            <person name="Nielsen M.R."/>
            <person name="Sondergaard T.E."/>
            <person name="Sorensen J.L."/>
            <person name="Fitzpatrick D.A."/>
            <person name="Frisvad J.C."/>
            <person name="Nielsen K.L."/>
        </authorList>
    </citation>
    <scope>NUCLEOTIDE SEQUENCE</scope>
    <source>
        <strain evidence="9">IBT 20477</strain>
    </source>
</reference>
<protein>
    <submittedName>
        <fullName evidence="9">Uncharacterized protein</fullName>
    </submittedName>
</protein>
<dbReference type="InterPro" id="IPR050626">
    <property type="entry name" value="Peptidase_M16"/>
</dbReference>
<evidence type="ECO:0000256" key="4">
    <source>
        <dbReference type="ARBA" id="ARBA00022801"/>
    </source>
</evidence>
<comment type="similarity">
    <text evidence="1">Belongs to the peptidase M16 family.</text>
</comment>
<evidence type="ECO:0000256" key="6">
    <source>
        <dbReference type="ARBA" id="ARBA00023049"/>
    </source>
</evidence>
<keyword evidence="10" id="KW-1185">Reference proteome</keyword>
<dbReference type="InterPro" id="IPR011249">
    <property type="entry name" value="Metalloenz_LuxS/M16"/>
</dbReference>
<dbReference type="Pfam" id="PF16187">
    <property type="entry name" value="Peptidase_M16_M"/>
    <property type="match status" value="1"/>
</dbReference>
<reference evidence="9" key="1">
    <citation type="submission" date="2022-11" db="EMBL/GenBank/DDBJ databases">
        <authorList>
            <person name="Petersen C."/>
        </authorList>
    </citation>
    <scope>NUCLEOTIDE SEQUENCE</scope>
    <source>
        <strain evidence="9">IBT 20477</strain>
    </source>
</reference>
<evidence type="ECO:0000256" key="3">
    <source>
        <dbReference type="ARBA" id="ARBA00022723"/>
    </source>
</evidence>
<dbReference type="EMBL" id="JAPQKQ010000001">
    <property type="protein sequence ID" value="KAJ5212869.1"/>
    <property type="molecule type" value="Genomic_DNA"/>
</dbReference>
<dbReference type="SUPFAM" id="SSF63411">
    <property type="entry name" value="LuxS/MPP-like metallohydrolase"/>
    <property type="match status" value="3"/>
</dbReference>
<evidence type="ECO:0000313" key="10">
    <source>
        <dbReference type="Proteomes" id="UP001150942"/>
    </source>
</evidence>
<keyword evidence="4" id="KW-0378">Hydrolase</keyword>
<evidence type="ECO:0000256" key="2">
    <source>
        <dbReference type="ARBA" id="ARBA00022670"/>
    </source>
</evidence>
<evidence type="ECO:0000259" key="8">
    <source>
        <dbReference type="Pfam" id="PF22456"/>
    </source>
</evidence>
<dbReference type="FunFam" id="3.30.830.10:FF:000003">
    <property type="entry name" value="Insulin-degrading enzyme"/>
    <property type="match status" value="1"/>
</dbReference>
<dbReference type="InterPro" id="IPR054734">
    <property type="entry name" value="PqqF-like_C_4"/>
</dbReference>
<proteinExistence type="inferred from homology"/>
<organism evidence="9 10">
    <name type="scientific">Penicillium cf. viridicatum</name>
    <dbReference type="NCBI Taxonomy" id="2972119"/>
    <lineage>
        <taxon>Eukaryota</taxon>
        <taxon>Fungi</taxon>
        <taxon>Dikarya</taxon>
        <taxon>Ascomycota</taxon>
        <taxon>Pezizomycotina</taxon>
        <taxon>Eurotiomycetes</taxon>
        <taxon>Eurotiomycetidae</taxon>
        <taxon>Eurotiales</taxon>
        <taxon>Aspergillaceae</taxon>
        <taxon>Penicillium</taxon>
    </lineage>
</organism>
<feature type="domain" description="Peptidase M16 middle/third" evidence="7">
    <location>
        <begin position="46"/>
        <end position="335"/>
    </location>
</feature>
<keyword evidence="6" id="KW-0482">Metalloprotease</keyword>
<feature type="domain" description="Coenzyme PQQ synthesis protein F-like C-terminal lobe" evidence="8">
    <location>
        <begin position="441"/>
        <end position="539"/>
    </location>
</feature>
<name>A0A9W9T855_9EURO</name>
<dbReference type="GO" id="GO:0005829">
    <property type="term" value="C:cytosol"/>
    <property type="evidence" value="ECO:0007669"/>
    <property type="project" value="TreeGrafter"/>
</dbReference>
<dbReference type="Gene3D" id="3.30.830.10">
    <property type="entry name" value="Metalloenzyme, LuxS/M16 peptidase-like"/>
    <property type="match status" value="3"/>
</dbReference>
<dbReference type="GO" id="GO:0005739">
    <property type="term" value="C:mitochondrion"/>
    <property type="evidence" value="ECO:0007669"/>
    <property type="project" value="TreeGrafter"/>
</dbReference>
<keyword evidence="5" id="KW-0862">Zinc</keyword>
<evidence type="ECO:0000313" key="9">
    <source>
        <dbReference type="EMBL" id="KAJ5212869.1"/>
    </source>
</evidence>
<dbReference type="AlphaFoldDB" id="A0A9W9T855"/>
<dbReference type="GO" id="GO:0051603">
    <property type="term" value="P:proteolysis involved in protein catabolic process"/>
    <property type="evidence" value="ECO:0007669"/>
    <property type="project" value="TreeGrafter"/>
</dbReference>
<dbReference type="OrthoDB" id="952271at2759"/>
<keyword evidence="2" id="KW-0645">Protease</keyword>
<dbReference type="GO" id="GO:0004222">
    <property type="term" value="F:metalloendopeptidase activity"/>
    <property type="evidence" value="ECO:0007669"/>
    <property type="project" value="TreeGrafter"/>
</dbReference>
<dbReference type="Proteomes" id="UP001150942">
    <property type="component" value="Unassembled WGS sequence"/>
</dbReference>
<dbReference type="PANTHER" id="PTHR43690">
    <property type="entry name" value="NARDILYSIN"/>
    <property type="match status" value="1"/>
</dbReference>
<dbReference type="GO" id="GO:0046872">
    <property type="term" value="F:metal ion binding"/>
    <property type="evidence" value="ECO:0007669"/>
    <property type="project" value="UniProtKB-KW"/>
</dbReference>
<sequence>MWLTEKGIRRYREVLKIIFQYIAMLKDSPPPAWISDEMSRLAEVKFKFKQKSPLSRTVSGLAQLMQKACIPREHLLSPTLIRKFDPENIERSLSHLRPDNFRFFLVDQQFPGDWNAKEKWYETQYKLEKIPEEFMQDLWAAAQAPITERPSRLHLPAVNEFVPQRLGVERNDVTEPARHPTLIRHDDNVRVWFKKDDQFWVPKANIKLILRTPVASLTPMNAIMTRLYVDLVEGSLNKYAYDADRAGLSYSLSESAKGLNIQVSGFNDKMSVLLEKVLLRVRDLEIKQELFDMAKERVRKAYKNFDYMDPYRQINAFSRMLISERSWAPFQLLEELPAVTAEDIRLYFPELLRQMHIEILVHGNMYKEDALNITKLVESTLRPSQFPESQWPSRRTIALPSGANYLYERVLKNRDNVNHCLQYIISVGSVSDRSQRARLLLFCQIAEEPCFNTLRTKEQLGYFVNSAVGVYVTTGTWCILLQSERDCKYLEERCDAFLAKLEQVLRAMTDETFDEHKIGLINKRLENLKNLGQETSRFWTHITSEMFDFEQGTFATFQTLPIYVTCTLTLRPCTFTNSIDQISPVYRDVENIESLTKKDILEFLNQYIHPSSSTRAKLSIHLIAQAPTGAFAAAEDSAAAEENPDASALRKSQDVVAVNGHEPSMCRAKIPVKIGNFKEWKASLQLSTAATPAKDLIEFAEFGSKS</sequence>
<evidence type="ECO:0000259" key="7">
    <source>
        <dbReference type="Pfam" id="PF16187"/>
    </source>
</evidence>
<dbReference type="Pfam" id="PF22456">
    <property type="entry name" value="PqqF-like_C_4"/>
    <property type="match status" value="1"/>
</dbReference>
<dbReference type="GO" id="GO:0043171">
    <property type="term" value="P:peptide catabolic process"/>
    <property type="evidence" value="ECO:0007669"/>
    <property type="project" value="TreeGrafter"/>
</dbReference>
<comment type="caution">
    <text evidence="9">The sequence shown here is derived from an EMBL/GenBank/DDBJ whole genome shotgun (WGS) entry which is preliminary data.</text>
</comment>
<dbReference type="InterPro" id="IPR032632">
    <property type="entry name" value="Peptidase_M16_M"/>
</dbReference>
<gene>
    <name evidence="9" type="ORF">N7449_000038</name>
</gene>
<keyword evidence="3" id="KW-0479">Metal-binding</keyword>
<accession>A0A9W9T855</accession>
<evidence type="ECO:0000256" key="1">
    <source>
        <dbReference type="ARBA" id="ARBA00007261"/>
    </source>
</evidence>
<dbReference type="PANTHER" id="PTHR43690:SF18">
    <property type="entry name" value="INSULIN-DEGRADING ENZYME-RELATED"/>
    <property type="match status" value="1"/>
</dbReference>
<evidence type="ECO:0000256" key="5">
    <source>
        <dbReference type="ARBA" id="ARBA00022833"/>
    </source>
</evidence>